<proteinExistence type="predicted"/>
<dbReference type="AlphaFoldDB" id="A0A7S9KND1"/>
<accession>A0A7S9KND1</accession>
<evidence type="ECO:0000313" key="1">
    <source>
        <dbReference type="EMBL" id="QPG95678.1"/>
    </source>
</evidence>
<dbReference type="EMBL" id="CP031386">
    <property type="protein sequence ID" value="QPG95678.1"/>
    <property type="molecule type" value="Genomic_DNA"/>
</dbReference>
<organism evidence="1 2">
    <name type="scientific">Epichloe festucae (strain Fl1)</name>
    <dbReference type="NCBI Taxonomy" id="877507"/>
    <lineage>
        <taxon>Eukaryota</taxon>
        <taxon>Fungi</taxon>
        <taxon>Dikarya</taxon>
        <taxon>Ascomycota</taxon>
        <taxon>Pezizomycotina</taxon>
        <taxon>Sordariomycetes</taxon>
        <taxon>Hypocreomycetidae</taxon>
        <taxon>Hypocreales</taxon>
        <taxon>Clavicipitaceae</taxon>
        <taxon>Epichloe</taxon>
    </lineage>
</organism>
<gene>
    <name evidence="1" type="ORF">C2857_001650</name>
</gene>
<protein>
    <submittedName>
        <fullName evidence="1">Uncharacterized protein</fullName>
    </submittedName>
</protein>
<dbReference type="Proteomes" id="UP000594364">
    <property type="component" value="Chromosome 2"/>
</dbReference>
<sequence length="152" mass="16806">MTNSTITLDDNSSIPTFLRSQRICCRAFRIGAVFDNVDVCPTQSRWTAYGRFDTSSKALVAAVDKGNKCGLRREFWKSVMEVDITLGGQKRGGGVTMAMPGLSSASQTRAMARMPTEATTLDLIAMGLIILARQKFRQWYGWRTGVSERADV</sequence>
<name>A0A7S9KND1_EPIFF</name>
<keyword evidence="2" id="KW-1185">Reference proteome</keyword>
<reference evidence="1 2" key="1">
    <citation type="journal article" date="2018" name="PLoS Genet.">
        <title>Repeat elements organise 3D genome structure and mediate transcription in the filamentous fungus Epichloe festucae.</title>
        <authorList>
            <person name="Winter D.J."/>
            <person name="Ganley A.R.D."/>
            <person name="Young C.A."/>
            <person name="Liachko I."/>
            <person name="Schardl C.L."/>
            <person name="Dupont P.Y."/>
            <person name="Berry D."/>
            <person name="Ram A."/>
            <person name="Scott B."/>
            <person name="Cox M.P."/>
        </authorList>
    </citation>
    <scope>NUCLEOTIDE SEQUENCE [LARGE SCALE GENOMIC DNA]</scope>
    <source>
        <strain evidence="1 2">Fl1</strain>
    </source>
</reference>
<evidence type="ECO:0000313" key="2">
    <source>
        <dbReference type="Proteomes" id="UP000594364"/>
    </source>
</evidence>